<evidence type="ECO:0000256" key="1">
    <source>
        <dbReference type="ARBA" id="ARBA00022669"/>
    </source>
</evidence>
<reference evidence="7 8" key="1">
    <citation type="submission" date="2024-02" db="EMBL/GenBank/DDBJ databases">
        <title>First draft genome assembly of two strains of Seiridium cardinale.</title>
        <authorList>
            <person name="Emiliani G."/>
            <person name="Scali E."/>
        </authorList>
    </citation>
    <scope>NUCLEOTIDE SEQUENCE [LARGE SCALE GENOMIC DNA]</scope>
    <source>
        <strain evidence="7 8">BM-138-000479</strain>
    </source>
</reference>
<dbReference type="InterPro" id="IPR001223">
    <property type="entry name" value="Glyco_hydro18_cat"/>
</dbReference>
<dbReference type="Gene3D" id="3.30.60.10">
    <property type="entry name" value="Endochitinase-like"/>
    <property type="match status" value="2"/>
</dbReference>
<dbReference type="CDD" id="cd00035">
    <property type="entry name" value="ChtBD1"/>
    <property type="match status" value="2"/>
</dbReference>
<comment type="caution">
    <text evidence="7">The sequence shown here is derived from an EMBL/GenBank/DDBJ whole genome shotgun (WGS) entry which is preliminary data.</text>
</comment>
<dbReference type="InterPro" id="IPR001002">
    <property type="entry name" value="Chitin-bd_1"/>
</dbReference>
<evidence type="ECO:0000256" key="4">
    <source>
        <dbReference type="SAM" id="SignalP"/>
    </source>
</evidence>
<dbReference type="InterPro" id="IPR017853">
    <property type="entry name" value="GH"/>
</dbReference>
<feature type="disulfide bond" evidence="3">
    <location>
        <begin position="124"/>
        <end position="128"/>
    </location>
</feature>
<feature type="disulfide bond" evidence="3">
    <location>
        <begin position="106"/>
        <end position="120"/>
    </location>
</feature>
<dbReference type="PROSITE" id="PS51910">
    <property type="entry name" value="GH18_2"/>
    <property type="match status" value="1"/>
</dbReference>
<feature type="chain" id="PRO_5046734613" evidence="4">
    <location>
        <begin position="41"/>
        <end position="282"/>
    </location>
</feature>
<protein>
    <submittedName>
        <fullName evidence="7">Chitinase</fullName>
    </submittedName>
</protein>
<feature type="disulfide bond" evidence="3">
    <location>
        <begin position="170"/>
        <end position="174"/>
    </location>
</feature>
<evidence type="ECO:0000313" key="7">
    <source>
        <dbReference type="EMBL" id="KAK9771963.1"/>
    </source>
</evidence>
<dbReference type="PANTHER" id="PTHR47849:SF7">
    <property type="entry name" value="CHITIN-BINDING TYPE-1 DOMAIN-CONTAINING PROTEIN"/>
    <property type="match status" value="1"/>
</dbReference>
<feature type="domain" description="GH18" evidence="6">
    <location>
        <begin position="188"/>
        <end position="282"/>
    </location>
</feature>
<feature type="domain" description="Chitin-binding type-1" evidence="5">
    <location>
        <begin position="131"/>
        <end position="176"/>
    </location>
</feature>
<dbReference type="EMBL" id="JARVKM010000068">
    <property type="protein sequence ID" value="KAK9771963.1"/>
    <property type="molecule type" value="Genomic_DNA"/>
</dbReference>
<evidence type="ECO:0000313" key="8">
    <source>
        <dbReference type="Proteomes" id="UP001465668"/>
    </source>
</evidence>
<feature type="disulfide bond" evidence="3">
    <location>
        <begin position="101"/>
        <end position="113"/>
    </location>
</feature>
<evidence type="ECO:0000256" key="3">
    <source>
        <dbReference type="PROSITE-ProRule" id="PRU00261"/>
    </source>
</evidence>
<dbReference type="InterPro" id="IPR018371">
    <property type="entry name" value="Chitin-binding_1_CS"/>
</dbReference>
<dbReference type="Proteomes" id="UP001465668">
    <property type="component" value="Unassembled WGS sequence"/>
</dbReference>
<keyword evidence="4" id="KW-0732">Signal</keyword>
<feature type="disulfide bond" evidence="3">
    <location>
        <begin position="145"/>
        <end position="157"/>
    </location>
</feature>
<evidence type="ECO:0000259" key="6">
    <source>
        <dbReference type="PROSITE" id="PS51910"/>
    </source>
</evidence>
<dbReference type="SMART" id="SM00270">
    <property type="entry name" value="ChtBD1"/>
    <property type="match status" value="2"/>
</dbReference>
<dbReference type="PANTHER" id="PTHR47849">
    <property type="entry name" value="CHITIN-BINDING LECTIN 1"/>
    <property type="match status" value="1"/>
</dbReference>
<organism evidence="7 8">
    <name type="scientific">Seiridium cardinale</name>
    <dbReference type="NCBI Taxonomy" id="138064"/>
    <lineage>
        <taxon>Eukaryota</taxon>
        <taxon>Fungi</taxon>
        <taxon>Dikarya</taxon>
        <taxon>Ascomycota</taxon>
        <taxon>Pezizomycotina</taxon>
        <taxon>Sordariomycetes</taxon>
        <taxon>Xylariomycetidae</taxon>
        <taxon>Amphisphaeriales</taxon>
        <taxon>Sporocadaceae</taxon>
        <taxon>Seiridium</taxon>
    </lineage>
</organism>
<dbReference type="InterPro" id="IPR036861">
    <property type="entry name" value="Endochitinase-like_sf"/>
</dbReference>
<comment type="caution">
    <text evidence="3">Lacks conserved residue(s) required for the propagation of feature annotation.</text>
</comment>
<gene>
    <name evidence="7" type="ORF">SCAR479_11444</name>
</gene>
<keyword evidence="1 3" id="KW-0147">Chitin-binding</keyword>
<feature type="domain" description="Chitin-binding type-1" evidence="5">
    <location>
        <begin position="92"/>
        <end position="130"/>
    </location>
</feature>
<keyword evidence="8" id="KW-1185">Reference proteome</keyword>
<dbReference type="PROSITE" id="PS00026">
    <property type="entry name" value="CHIT_BIND_I_1"/>
    <property type="match status" value="1"/>
</dbReference>
<proteinExistence type="predicted"/>
<feature type="signal peptide" evidence="4">
    <location>
        <begin position="1"/>
        <end position="40"/>
    </location>
</feature>
<evidence type="ECO:0000256" key="2">
    <source>
        <dbReference type="ARBA" id="ARBA00023157"/>
    </source>
</evidence>
<dbReference type="Pfam" id="PF00704">
    <property type="entry name" value="Glyco_hydro_18"/>
    <property type="match status" value="1"/>
</dbReference>
<dbReference type="SUPFAM" id="SSF51445">
    <property type="entry name" value="(Trans)glycosidases"/>
    <property type="match status" value="1"/>
</dbReference>
<evidence type="ECO:0000259" key="5">
    <source>
        <dbReference type="PROSITE" id="PS50941"/>
    </source>
</evidence>
<dbReference type="SUPFAM" id="SSF57016">
    <property type="entry name" value="Plant lectins/antimicrobial peptides"/>
    <property type="match status" value="2"/>
</dbReference>
<dbReference type="Pfam" id="PF00187">
    <property type="entry name" value="Chitin_bind_1"/>
    <property type="match status" value="1"/>
</dbReference>
<accession>A0ABR2XDT6</accession>
<dbReference type="Gene3D" id="3.20.20.80">
    <property type="entry name" value="Glycosidases"/>
    <property type="match status" value="1"/>
</dbReference>
<feature type="disulfide bond" evidence="3">
    <location>
        <begin position="150"/>
        <end position="164"/>
    </location>
</feature>
<name>A0ABR2XDT6_9PEZI</name>
<dbReference type="PROSITE" id="PS50941">
    <property type="entry name" value="CHIT_BIND_I_2"/>
    <property type="match status" value="2"/>
</dbReference>
<sequence length="282" mass="29571">MFRTTPWLSFRGGFRAASLDTSFTKLILLLVLIHISTTNAAGPEIGLGRTGGQDEPAELTRRAMPLSSSLDDNLQDGSPSPFNLFGRATDDDHTCAEGRPCKNGACCGISGVCGYGPSYCGFGCSSNCDAKAECGQYSADGETTCPLNVCCSQYGFCGSTEEFCDPGSGCQSNCGIPKSPGSGGNVRSQVIGYYESWRADSESCGTLKPSQIPASALDILNFAFAYISPETLDIVPMVGDDGSSLSNEDAGALYHKVTAAKMRNSKLGVWLAIGGWTFSDNG</sequence>
<keyword evidence="2 3" id="KW-1015">Disulfide bond</keyword>